<accession>A0ABR7L6I5</accession>
<protein>
    <submittedName>
        <fullName evidence="2">Glycosyltransferase family 1 protein</fullName>
    </submittedName>
</protein>
<dbReference type="PANTHER" id="PTHR48050:SF13">
    <property type="entry name" value="STEROL 3-BETA-GLUCOSYLTRANSFERASE UGT80A2"/>
    <property type="match status" value="1"/>
</dbReference>
<dbReference type="InterPro" id="IPR050426">
    <property type="entry name" value="Glycosyltransferase_28"/>
</dbReference>
<dbReference type="InterPro" id="IPR010610">
    <property type="entry name" value="EryCIII-like_C"/>
</dbReference>
<reference evidence="2 3" key="1">
    <citation type="submission" date="2020-06" db="EMBL/GenBank/DDBJ databases">
        <title>Actinokineospora xiongansis sp. nov., isolated from soil of Baiyangdian.</title>
        <authorList>
            <person name="Zhang X."/>
        </authorList>
    </citation>
    <scope>NUCLEOTIDE SEQUENCE [LARGE SCALE GENOMIC DNA]</scope>
    <source>
        <strain evidence="2 3">HBU206404</strain>
    </source>
</reference>
<dbReference type="CDD" id="cd03784">
    <property type="entry name" value="GT1_Gtf-like"/>
    <property type="match status" value="1"/>
</dbReference>
<feature type="domain" description="Erythromycin biosynthesis protein CIII-like C-terminal" evidence="1">
    <location>
        <begin position="235"/>
        <end position="377"/>
    </location>
</feature>
<dbReference type="RefSeq" id="WP_187220674.1">
    <property type="nucleotide sequence ID" value="NZ_JABVED010000006.1"/>
</dbReference>
<keyword evidence="3" id="KW-1185">Reference proteome</keyword>
<dbReference type="SUPFAM" id="SSF53756">
    <property type="entry name" value="UDP-Glycosyltransferase/glycogen phosphorylase"/>
    <property type="match status" value="1"/>
</dbReference>
<sequence>MHVLFSSLPSHGHTYPLLPLAIAAKEQGHRVTYATDVSFHPVLSPLGFDVVDVGTTIGDAFSQVTQGAPPDFRDPEAMAEVVSSVFMSVLARRFAADLRPVLDREKPDLVIYEAGCTGAGLAAKAAGIPVLCHAFGRGGLGIVFPDFLTKQAEVAAELGVDYDPAGPFPDPYLDIYPASLQDKEFLTFPKRIPLRPVAFAEPGELPAWVAEHERPLVYLTLGTAFGQAAVLRTAIDGLATLPARVIVAAGPTVEIADLGAVPDNVTALPWVPQADLLPHTDLVVHHGGSGTTLGALAAGVPHLFIPQGADQFVNADAVTESGAGLQLVGDAITVEAVATKAAELLADSAVAARSRELAAEIATMPTPAETAATLEHLTS</sequence>
<evidence type="ECO:0000313" key="3">
    <source>
        <dbReference type="Proteomes" id="UP000734823"/>
    </source>
</evidence>
<evidence type="ECO:0000259" key="1">
    <source>
        <dbReference type="Pfam" id="PF06722"/>
    </source>
</evidence>
<dbReference type="Proteomes" id="UP000734823">
    <property type="component" value="Unassembled WGS sequence"/>
</dbReference>
<organism evidence="2 3">
    <name type="scientific">Actinokineospora xionganensis</name>
    <dbReference type="NCBI Taxonomy" id="2684470"/>
    <lineage>
        <taxon>Bacteria</taxon>
        <taxon>Bacillati</taxon>
        <taxon>Actinomycetota</taxon>
        <taxon>Actinomycetes</taxon>
        <taxon>Pseudonocardiales</taxon>
        <taxon>Pseudonocardiaceae</taxon>
        <taxon>Actinokineospora</taxon>
    </lineage>
</organism>
<proteinExistence type="predicted"/>
<dbReference type="Pfam" id="PF06722">
    <property type="entry name" value="EryCIII-like_C"/>
    <property type="match status" value="1"/>
</dbReference>
<evidence type="ECO:0000313" key="2">
    <source>
        <dbReference type="EMBL" id="MBC6448197.1"/>
    </source>
</evidence>
<comment type="caution">
    <text evidence="2">The sequence shown here is derived from an EMBL/GenBank/DDBJ whole genome shotgun (WGS) entry which is preliminary data.</text>
</comment>
<gene>
    <name evidence="2" type="ORF">GPZ80_13575</name>
</gene>
<dbReference type="Gene3D" id="3.40.50.2000">
    <property type="entry name" value="Glycogen Phosphorylase B"/>
    <property type="match status" value="2"/>
</dbReference>
<name>A0ABR7L6I5_9PSEU</name>
<dbReference type="InterPro" id="IPR002213">
    <property type="entry name" value="UDP_glucos_trans"/>
</dbReference>
<dbReference type="EMBL" id="JABVED010000006">
    <property type="protein sequence ID" value="MBC6448197.1"/>
    <property type="molecule type" value="Genomic_DNA"/>
</dbReference>
<dbReference type="PANTHER" id="PTHR48050">
    <property type="entry name" value="STEROL 3-BETA-GLUCOSYLTRANSFERASE"/>
    <property type="match status" value="1"/>
</dbReference>